<name>A0A2W2ESW7_9ACTN</name>
<organism evidence="1 2">
    <name type="scientific">Micromonospora craterilacus</name>
    <dbReference type="NCBI Taxonomy" id="1655439"/>
    <lineage>
        <taxon>Bacteria</taxon>
        <taxon>Bacillati</taxon>
        <taxon>Actinomycetota</taxon>
        <taxon>Actinomycetes</taxon>
        <taxon>Micromonosporales</taxon>
        <taxon>Micromonosporaceae</taxon>
        <taxon>Micromonospora</taxon>
    </lineage>
</organism>
<dbReference type="AlphaFoldDB" id="A0A2W2ESW7"/>
<proteinExistence type="predicted"/>
<dbReference type="EMBL" id="POTY01000207">
    <property type="protein sequence ID" value="PZG12457.1"/>
    <property type="molecule type" value="Genomic_DNA"/>
</dbReference>
<evidence type="ECO:0000313" key="2">
    <source>
        <dbReference type="Proteomes" id="UP000248924"/>
    </source>
</evidence>
<dbReference type="OrthoDB" id="3398267at2"/>
<dbReference type="RefSeq" id="WP_111217496.1">
    <property type="nucleotide sequence ID" value="NZ_POTY01000207.1"/>
</dbReference>
<gene>
    <name evidence="1" type="ORF">C1I95_25760</name>
</gene>
<dbReference type="Proteomes" id="UP000248924">
    <property type="component" value="Unassembled WGS sequence"/>
</dbReference>
<sequence>MTVTAEPAATPTTSVFHGVEETDDNRWYLIDDLRLISASTVAGIISKDALTRWAAKLAAEAAFAELPVVVIASRIKPCGNTGSKCAGEGGHDTQERCDRCPCLECKACMTRWLASRHTDHTRRRADEGTRTHDVAEWWSLHGEIRPYDADITPYVKAFQAFTVEYGLTPDDFLVSEAIVVNRADGYAGTTDGVLIIRADRTDAAAKLVSRVTGIPWKQAKKRGITVVLVIDFKTREGEGPQFYAPQALQLTAYRHAKTIRIKGTDIEQPMIPTDGGMLVQLRPDGFTARLVLTDEDTYRSGFLPALATALWVFEQGPASISSRTFVLPETLAARRRKAEREAAEAAVAPQTITHPAA</sequence>
<comment type="caution">
    <text evidence="1">The sequence shown here is derived from an EMBL/GenBank/DDBJ whole genome shotgun (WGS) entry which is preliminary data.</text>
</comment>
<reference evidence="1 2" key="1">
    <citation type="submission" date="2018-01" db="EMBL/GenBank/DDBJ databases">
        <title>Draft genome sequence of Jishengella sp. NA12.</title>
        <authorList>
            <person name="Sahin N."/>
            <person name="Ay H."/>
            <person name="Saygin H."/>
        </authorList>
    </citation>
    <scope>NUCLEOTIDE SEQUENCE [LARGE SCALE GENOMIC DNA]</scope>
    <source>
        <strain evidence="1 2">NA12</strain>
    </source>
</reference>
<accession>A0A2W2ESW7</accession>
<evidence type="ECO:0000313" key="1">
    <source>
        <dbReference type="EMBL" id="PZG12457.1"/>
    </source>
</evidence>
<keyword evidence="2" id="KW-1185">Reference proteome</keyword>
<protein>
    <submittedName>
        <fullName evidence="1">Uncharacterized protein</fullName>
    </submittedName>
</protein>